<feature type="transmembrane region" description="Helical" evidence="1">
    <location>
        <begin position="83"/>
        <end position="106"/>
    </location>
</feature>
<sequence>METENKLRGTAVCTFGVIGAAIGLSIIAAFLYTVRQPNPHWGSYWALKPVITCGTSGFVAGAILYILLAYPYKTLAWSIVGKLAGLVTFFSLLWVGMVAGLAGTFWN</sequence>
<dbReference type="EMBL" id="NOXX01000199">
    <property type="protein sequence ID" value="OYQ43707.1"/>
    <property type="molecule type" value="Genomic_DNA"/>
</dbReference>
<evidence type="ECO:0008006" key="4">
    <source>
        <dbReference type="Google" id="ProtNLM"/>
    </source>
</evidence>
<feature type="transmembrane region" description="Helical" evidence="1">
    <location>
        <begin position="46"/>
        <end position="71"/>
    </location>
</feature>
<evidence type="ECO:0000313" key="3">
    <source>
        <dbReference type="Proteomes" id="UP000216035"/>
    </source>
</evidence>
<evidence type="ECO:0000256" key="1">
    <source>
        <dbReference type="SAM" id="Phobius"/>
    </source>
</evidence>
<keyword evidence="1" id="KW-0812">Transmembrane</keyword>
<dbReference type="AlphaFoldDB" id="A0A255ZQ55"/>
<dbReference type="OrthoDB" id="770034at2"/>
<accession>A0A255ZQ55</accession>
<name>A0A255ZQ55_9FLAO</name>
<dbReference type="RefSeq" id="WP_094486441.1">
    <property type="nucleotide sequence ID" value="NZ_NOXX01000199.1"/>
</dbReference>
<evidence type="ECO:0000313" key="2">
    <source>
        <dbReference type="EMBL" id="OYQ43707.1"/>
    </source>
</evidence>
<reference evidence="2 3" key="1">
    <citation type="submission" date="2017-07" db="EMBL/GenBank/DDBJ databases">
        <title>Flavobacterium cyanobacteriorum sp. nov., isolated from cyanobacterial aggregates in a eutrophic lake.</title>
        <authorList>
            <person name="Cai H."/>
        </authorList>
    </citation>
    <scope>NUCLEOTIDE SEQUENCE [LARGE SCALE GENOMIC DNA]</scope>
    <source>
        <strain evidence="2 3">TH167</strain>
    </source>
</reference>
<protein>
    <recommendedName>
        <fullName evidence="4">Potassium transporter KefB</fullName>
    </recommendedName>
</protein>
<proteinExistence type="predicted"/>
<keyword evidence="3" id="KW-1185">Reference proteome</keyword>
<feature type="transmembrane region" description="Helical" evidence="1">
    <location>
        <begin position="12"/>
        <end position="34"/>
    </location>
</feature>
<dbReference type="Proteomes" id="UP000216035">
    <property type="component" value="Unassembled WGS sequence"/>
</dbReference>
<organism evidence="2 3">
    <name type="scientific">Flavobacterium aurantiibacter</name>
    <dbReference type="NCBI Taxonomy" id="2023067"/>
    <lineage>
        <taxon>Bacteria</taxon>
        <taxon>Pseudomonadati</taxon>
        <taxon>Bacteroidota</taxon>
        <taxon>Flavobacteriia</taxon>
        <taxon>Flavobacteriales</taxon>
        <taxon>Flavobacteriaceae</taxon>
        <taxon>Flavobacterium</taxon>
    </lineage>
</organism>
<gene>
    <name evidence="2" type="ORF">CHX27_09000</name>
</gene>
<keyword evidence="1" id="KW-0472">Membrane</keyword>
<comment type="caution">
    <text evidence="2">The sequence shown here is derived from an EMBL/GenBank/DDBJ whole genome shotgun (WGS) entry which is preliminary data.</text>
</comment>
<keyword evidence="1" id="KW-1133">Transmembrane helix</keyword>